<dbReference type="EnsemblMetazoa" id="CJA11400.1">
    <property type="protein sequence ID" value="CJA11400.1"/>
    <property type="gene ID" value="WBGene00130604"/>
</dbReference>
<evidence type="ECO:0000313" key="8">
    <source>
        <dbReference type="EnsemblMetazoa" id="CJA11400.1"/>
    </source>
</evidence>
<dbReference type="Gene3D" id="4.10.1000.10">
    <property type="entry name" value="Zinc finger, CCCH-type"/>
    <property type="match status" value="1"/>
</dbReference>
<reference evidence="9" key="1">
    <citation type="submission" date="2010-08" db="EMBL/GenBank/DDBJ databases">
        <authorList>
            <consortium name="Caenorhabditis japonica Sequencing Consortium"/>
            <person name="Wilson R.K."/>
        </authorList>
    </citation>
    <scope>NUCLEOTIDE SEQUENCE [LARGE SCALE GENOMIC DNA]</scope>
    <source>
        <strain evidence="9">DF5081</strain>
    </source>
</reference>
<evidence type="ECO:0000256" key="6">
    <source>
        <dbReference type="SAM" id="MobiDB-lite"/>
    </source>
</evidence>
<dbReference type="GO" id="GO:0043186">
    <property type="term" value="C:P granule"/>
    <property type="evidence" value="ECO:0007669"/>
    <property type="project" value="UniProtKB-ARBA"/>
</dbReference>
<reference evidence="8" key="2">
    <citation type="submission" date="2022-06" db="UniProtKB">
        <authorList>
            <consortium name="EnsemblMetazoa"/>
        </authorList>
    </citation>
    <scope>IDENTIFICATION</scope>
    <source>
        <strain evidence="8">DF5081</strain>
    </source>
</reference>
<evidence type="ECO:0000313" key="9">
    <source>
        <dbReference type="Proteomes" id="UP000005237"/>
    </source>
</evidence>
<evidence type="ECO:0000256" key="3">
    <source>
        <dbReference type="ARBA" id="ARBA00022771"/>
    </source>
</evidence>
<dbReference type="PROSITE" id="PS50103">
    <property type="entry name" value="ZF_C3H1"/>
    <property type="match status" value="1"/>
</dbReference>
<feature type="domain" description="C3H1-type" evidence="7">
    <location>
        <begin position="216"/>
        <end position="246"/>
    </location>
</feature>
<dbReference type="FunFam" id="4.10.1000.10:FF:000018">
    <property type="entry name" value="Zinc finger protein"/>
    <property type="match status" value="1"/>
</dbReference>
<evidence type="ECO:0000256" key="1">
    <source>
        <dbReference type="ARBA" id="ARBA00022723"/>
    </source>
</evidence>
<keyword evidence="9" id="KW-1185">Reference proteome</keyword>
<proteinExistence type="predicted"/>
<sequence>MAATNSLSSGCVTSPTKDQPQHVSYEPQVQYYYAAPMPQPVYGQPYMPQPYYPDGYMPQQVQPQYVYMAPHPQGGHGQPQPVIYYQGPPQPAPVYFVPPVPHQVPVTPLPTSREYEMMQQQNVRNRTSLPHKYQQALEDHNEIPLSEISYITMDNHGDESMSEKFARNRDFVSNNEQPANYKTRFSGSHASGAKSCEMVGRCNLRTAEPLRFPNNKYKTKLCKNFARGGTGFCPYGLRCEFVHPSDKEFENIPPYQRMMVEEQHQEEEYDYVVARHHHQNLRFHNRLTKNGAVSSPPPPPNKTLLKHRNVAGSMMCLSQIERENVNFPPHLRRNNRGFGKLQSPLKRV</sequence>
<keyword evidence="1 5" id="KW-0479">Metal-binding</keyword>
<dbReference type="Pfam" id="PF00642">
    <property type="entry name" value="zf-CCCH"/>
    <property type="match status" value="1"/>
</dbReference>
<feature type="zinc finger region" description="C3H1-type" evidence="5">
    <location>
        <begin position="216"/>
        <end position="246"/>
    </location>
</feature>
<feature type="region of interest" description="Disordered" evidence="6">
    <location>
        <begin position="1"/>
        <end position="23"/>
    </location>
</feature>
<dbReference type="SUPFAM" id="SSF90229">
    <property type="entry name" value="CCCH zinc finger"/>
    <property type="match status" value="1"/>
</dbReference>
<dbReference type="AlphaFoldDB" id="A0A8R1DUW1"/>
<evidence type="ECO:0000256" key="2">
    <source>
        <dbReference type="ARBA" id="ARBA00022737"/>
    </source>
</evidence>
<evidence type="ECO:0000256" key="4">
    <source>
        <dbReference type="ARBA" id="ARBA00022833"/>
    </source>
</evidence>
<dbReference type="InterPro" id="IPR000571">
    <property type="entry name" value="Znf_CCCH"/>
</dbReference>
<dbReference type="Proteomes" id="UP000005237">
    <property type="component" value="Unassembled WGS sequence"/>
</dbReference>
<keyword evidence="4 5" id="KW-0862">Zinc</keyword>
<keyword evidence="2" id="KW-0677">Repeat</keyword>
<evidence type="ECO:0000259" key="7">
    <source>
        <dbReference type="PROSITE" id="PS50103"/>
    </source>
</evidence>
<organism evidence="8 9">
    <name type="scientific">Caenorhabditis japonica</name>
    <dbReference type="NCBI Taxonomy" id="281687"/>
    <lineage>
        <taxon>Eukaryota</taxon>
        <taxon>Metazoa</taxon>
        <taxon>Ecdysozoa</taxon>
        <taxon>Nematoda</taxon>
        <taxon>Chromadorea</taxon>
        <taxon>Rhabditida</taxon>
        <taxon>Rhabditina</taxon>
        <taxon>Rhabditomorpha</taxon>
        <taxon>Rhabditoidea</taxon>
        <taxon>Rhabditidae</taxon>
        <taxon>Peloderinae</taxon>
        <taxon>Caenorhabditis</taxon>
    </lineage>
</organism>
<dbReference type="SMART" id="SM00356">
    <property type="entry name" value="ZnF_C3H1"/>
    <property type="match status" value="1"/>
</dbReference>
<dbReference type="GO" id="GO:0008270">
    <property type="term" value="F:zinc ion binding"/>
    <property type="evidence" value="ECO:0007669"/>
    <property type="project" value="UniProtKB-KW"/>
</dbReference>
<keyword evidence="3 5" id="KW-0863">Zinc-finger</keyword>
<name>A0A8R1DUW1_CAEJA</name>
<evidence type="ECO:0000256" key="5">
    <source>
        <dbReference type="PROSITE-ProRule" id="PRU00723"/>
    </source>
</evidence>
<dbReference type="InterPro" id="IPR036855">
    <property type="entry name" value="Znf_CCCH_sf"/>
</dbReference>
<accession>A0A8R1DUW1</accession>
<protein>
    <submittedName>
        <fullName evidence="8">C3H1-type domain-containing protein</fullName>
    </submittedName>
</protein>
<feature type="compositionally biased region" description="Polar residues" evidence="6">
    <location>
        <begin position="1"/>
        <end position="22"/>
    </location>
</feature>